<protein>
    <submittedName>
        <fullName evidence="2">Uncharacterized protein LOC107829324</fullName>
    </submittedName>
</protein>
<evidence type="ECO:0000313" key="1">
    <source>
        <dbReference type="Proteomes" id="UP000790787"/>
    </source>
</evidence>
<accession>A0AC58TET0</accession>
<sequence length="504" mass="57304">MADEQYMVVQEVAMPNIANVTSRIGEAKRWLKAEPANPIISWNDLARKFLARFFPSGKIAKIKSKIVAFKQKVGESLYSAWERFKGLLRDCPHHNQTNEVLAHTFIEGLYPETKIVVDAAAGGQVLEKSFDEIYALLNKFSKSNPDWQGEMGRHTVQKYAGVFDAQNTRPAGALPSDTEPNPKAQVNTVTLRNGRVLEEVPKKKKYTTSLEGELVPKPVEENEKDNKGSEPISRTRPPPPFPQRLQKQKDDAKYKKFLDILSQVRVNLPLVEILQEVPKYARILGVSQFLCLLENQEVGRALYDLGASINLMPSSLFKKFGLEVLRPTTIALQLADRSLVMLEGIIEDVLVRVGKFILPANFIVLDYEAYEEVPIILGRPFLATGGAIIEVREGKLKMRVDDEEVTFNVYMEPTLPKHYEDLCMITVVELKEIEQSSYVNCSDPDWTTELEEVVLQAECVRMIEKRAREERGDLLRACKRLDFMGERRRESAQPEQSNRVMPRL</sequence>
<dbReference type="Proteomes" id="UP000790787">
    <property type="component" value="Chromosome 2"/>
</dbReference>
<reference evidence="1" key="1">
    <citation type="journal article" date="2014" name="Nat. Commun.">
        <title>The tobacco genome sequence and its comparison with those of tomato and potato.</title>
        <authorList>
            <person name="Sierro N."/>
            <person name="Battey J.N."/>
            <person name="Ouadi S."/>
            <person name="Bakaher N."/>
            <person name="Bovet L."/>
            <person name="Willig A."/>
            <person name="Goepfert S."/>
            <person name="Peitsch M.C."/>
            <person name="Ivanov N.V."/>
        </authorList>
    </citation>
    <scope>NUCLEOTIDE SEQUENCE [LARGE SCALE GENOMIC DNA]</scope>
</reference>
<dbReference type="RefSeq" id="XP_075095721.1">
    <property type="nucleotide sequence ID" value="XM_075239620.1"/>
</dbReference>
<gene>
    <name evidence="2" type="primary">LOC107829324</name>
</gene>
<evidence type="ECO:0000313" key="2">
    <source>
        <dbReference type="RefSeq" id="XP_075095721.1"/>
    </source>
</evidence>
<reference evidence="2" key="2">
    <citation type="submission" date="2025-08" db="UniProtKB">
        <authorList>
            <consortium name="RefSeq"/>
        </authorList>
    </citation>
    <scope>IDENTIFICATION</scope>
    <source>
        <tissue evidence="2">Leaf</tissue>
    </source>
</reference>
<keyword evidence="1" id="KW-1185">Reference proteome</keyword>
<organism evidence="1 2">
    <name type="scientific">Nicotiana tabacum</name>
    <name type="common">Common tobacco</name>
    <dbReference type="NCBI Taxonomy" id="4097"/>
    <lineage>
        <taxon>Eukaryota</taxon>
        <taxon>Viridiplantae</taxon>
        <taxon>Streptophyta</taxon>
        <taxon>Embryophyta</taxon>
        <taxon>Tracheophyta</taxon>
        <taxon>Spermatophyta</taxon>
        <taxon>Magnoliopsida</taxon>
        <taxon>eudicotyledons</taxon>
        <taxon>Gunneridae</taxon>
        <taxon>Pentapetalae</taxon>
        <taxon>asterids</taxon>
        <taxon>lamiids</taxon>
        <taxon>Solanales</taxon>
        <taxon>Solanaceae</taxon>
        <taxon>Nicotianoideae</taxon>
        <taxon>Nicotianeae</taxon>
        <taxon>Nicotiana</taxon>
    </lineage>
</organism>
<name>A0AC58TET0_TOBAC</name>
<proteinExistence type="predicted"/>